<evidence type="ECO:0000256" key="7">
    <source>
        <dbReference type="ARBA" id="ARBA00023237"/>
    </source>
</evidence>
<evidence type="ECO:0000256" key="5">
    <source>
        <dbReference type="ARBA" id="ARBA00022692"/>
    </source>
</evidence>
<gene>
    <name evidence="8" type="ORF">OJF2_52180</name>
</gene>
<evidence type="ECO:0000256" key="2">
    <source>
        <dbReference type="ARBA" id="ARBA00007613"/>
    </source>
</evidence>
<dbReference type="RefSeq" id="WP_148596298.1">
    <property type="nucleotide sequence ID" value="NZ_CP042997.1"/>
</dbReference>
<protein>
    <submittedName>
        <fullName evidence="8">Outer membrane efflux protein</fullName>
    </submittedName>
</protein>
<dbReference type="EMBL" id="CP042997">
    <property type="protein sequence ID" value="QEH36633.1"/>
    <property type="molecule type" value="Genomic_DNA"/>
</dbReference>
<organism evidence="8 9">
    <name type="scientific">Aquisphaera giovannonii</name>
    <dbReference type="NCBI Taxonomy" id="406548"/>
    <lineage>
        <taxon>Bacteria</taxon>
        <taxon>Pseudomonadati</taxon>
        <taxon>Planctomycetota</taxon>
        <taxon>Planctomycetia</taxon>
        <taxon>Isosphaerales</taxon>
        <taxon>Isosphaeraceae</taxon>
        <taxon>Aquisphaera</taxon>
    </lineage>
</organism>
<reference evidence="8 9" key="1">
    <citation type="submission" date="2019-08" db="EMBL/GenBank/DDBJ databases">
        <title>Deep-cultivation of Planctomycetes and their phenomic and genomic characterization uncovers novel biology.</title>
        <authorList>
            <person name="Wiegand S."/>
            <person name="Jogler M."/>
            <person name="Boedeker C."/>
            <person name="Pinto D."/>
            <person name="Vollmers J."/>
            <person name="Rivas-Marin E."/>
            <person name="Kohn T."/>
            <person name="Peeters S.H."/>
            <person name="Heuer A."/>
            <person name="Rast P."/>
            <person name="Oberbeckmann S."/>
            <person name="Bunk B."/>
            <person name="Jeske O."/>
            <person name="Meyerdierks A."/>
            <person name="Storesund J.E."/>
            <person name="Kallscheuer N."/>
            <person name="Luecker S."/>
            <person name="Lage O.M."/>
            <person name="Pohl T."/>
            <person name="Merkel B.J."/>
            <person name="Hornburger P."/>
            <person name="Mueller R.-W."/>
            <person name="Bruemmer F."/>
            <person name="Labrenz M."/>
            <person name="Spormann A.M."/>
            <person name="Op den Camp H."/>
            <person name="Overmann J."/>
            <person name="Amann R."/>
            <person name="Jetten M.S.M."/>
            <person name="Mascher T."/>
            <person name="Medema M.H."/>
            <person name="Devos D.P."/>
            <person name="Kaster A.-K."/>
            <person name="Ovreas L."/>
            <person name="Rohde M."/>
            <person name="Galperin M.Y."/>
            <person name="Jogler C."/>
        </authorList>
    </citation>
    <scope>NUCLEOTIDE SEQUENCE [LARGE SCALE GENOMIC DNA]</scope>
    <source>
        <strain evidence="8 9">OJF2</strain>
    </source>
</reference>
<dbReference type="Proteomes" id="UP000324233">
    <property type="component" value="Chromosome"/>
</dbReference>
<dbReference type="Pfam" id="PF02321">
    <property type="entry name" value="OEP"/>
    <property type="match status" value="1"/>
</dbReference>
<dbReference type="PANTHER" id="PTHR30026:SF21">
    <property type="entry name" value="SLR1270 PROTEIN"/>
    <property type="match status" value="1"/>
</dbReference>
<dbReference type="SUPFAM" id="SSF56954">
    <property type="entry name" value="Outer membrane efflux proteins (OEP)"/>
    <property type="match status" value="1"/>
</dbReference>
<keyword evidence="4" id="KW-1134">Transmembrane beta strand</keyword>
<comment type="similarity">
    <text evidence="2">Belongs to the outer membrane factor (OMF) (TC 1.B.17) family.</text>
</comment>
<keyword evidence="7" id="KW-0998">Cell outer membrane</keyword>
<evidence type="ECO:0000256" key="6">
    <source>
        <dbReference type="ARBA" id="ARBA00023136"/>
    </source>
</evidence>
<evidence type="ECO:0000256" key="1">
    <source>
        <dbReference type="ARBA" id="ARBA00004442"/>
    </source>
</evidence>
<evidence type="ECO:0000256" key="3">
    <source>
        <dbReference type="ARBA" id="ARBA00022448"/>
    </source>
</evidence>
<dbReference type="GO" id="GO:1990281">
    <property type="term" value="C:efflux pump complex"/>
    <property type="evidence" value="ECO:0007669"/>
    <property type="project" value="TreeGrafter"/>
</dbReference>
<dbReference type="PANTHER" id="PTHR30026">
    <property type="entry name" value="OUTER MEMBRANE PROTEIN TOLC"/>
    <property type="match status" value="1"/>
</dbReference>
<evidence type="ECO:0000313" key="9">
    <source>
        <dbReference type="Proteomes" id="UP000324233"/>
    </source>
</evidence>
<dbReference type="InterPro" id="IPR003423">
    <property type="entry name" value="OMP_efflux"/>
</dbReference>
<name>A0A5B9W7U4_9BACT</name>
<comment type="subcellular location">
    <subcellularLocation>
        <location evidence="1">Cell outer membrane</location>
    </subcellularLocation>
</comment>
<dbReference type="KEGG" id="agv:OJF2_52180"/>
<evidence type="ECO:0000256" key="4">
    <source>
        <dbReference type="ARBA" id="ARBA00022452"/>
    </source>
</evidence>
<dbReference type="AlphaFoldDB" id="A0A5B9W7U4"/>
<dbReference type="InterPro" id="IPR051906">
    <property type="entry name" value="TolC-like"/>
</dbReference>
<sequence>MRKCWLGVTLSAGLSLAAGPGSRGEDLNDAWAIALRVNQGLQSQQATSLSRGFESAAARSARYPTVRTFTFNASLTATPMISTAGIVPSSAGAGAAGGAAGAGAGAGPAAAAGGAAPYVPVLGNGQRDLPVSLVTASIPLYTGGKILRNIDAADARANAQRSEEYRTALDLKLIVASAYVGVLRAGKNLDVARSNVEQLTSFARDVRNRTEQGMAIRSDQLAADVSLNNARVLLIQSRANLASAWATYNRYLCRPVTATAPLMDLNAVPPGGDPDRLTAEAERLTSVQPDESESDALMQRAVEIRPELAGLREQARAYRAQAEATRANLRPQVSFNMANVYLGSNRTTPQDIGAATFLIDWTFTDSFQTRRQAAAQRQQEIATAKRRNDAAADVALEVRTRWLDQFQARQRVPVARLAIAQAQENVRVITDRYREQRATYTEVLDAETRRVQSLTNFYNAVYDDILAGFRLHRAVGDL</sequence>
<keyword evidence="6" id="KW-0472">Membrane</keyword>
<dbReference type="Gene3D" id="1.20.1600.10">
    <property type="entry name" value="Outer membrane efflux proteins (OEP)"/>
    <property type="match status" value="1"/>
</dbReference>
<accession>A0A5B9W7U4</accession>
<keyword evidence="3" id="KW-0813">Transport</keyword>
<keyword evidence="5" id="KW-0812">Transmembrane</keyword>
<dbReference type="GO" id="GO:0015288">
    <property type="term" value="F:porin activity"/>
    <property type="evidence" value="ECO:0007669"/>
    <property type="project" value="TreeGrafter"/>
</dbReference>
<keyword evidence="9" id="KW-1185">Reference proteome</keyword>
<dbReference type="GO" id="GO:0015562">
    <property type="term" value="F:efflux transmembrane transporter activity"/>
    <property type="evidence" value="ECO:0007669"/>
    <property type="project" value="InterPro"/>
</dbReference>
<dbReference type="GO" id="GO:0009279">
    <property type="term" value="C:cell outer membrane"/>
    <property type="evidence" value="ECO:0007669"/>
    <property type="project" value="UniProtKB-SubCell"/>
</dbReference>
<dbReference type="OrthoDB" id="6395775at2"/>
<proteinExistence type="inferred from homology"/>
<evidence type="ECO:0000313" key="8">
    <source>
        <dbReference type="EMBL" id="QEH36633.1"/>
    </source>
</evidence>